<dbReference type="PANTHER" id="PTHR24305">
    <property type="entry name" value="CYTOCHROME P450"/>
    <property type="match status" value="1"/>
</dbReference>
<reference evidence="13" key="1">
    <citation type="journal article" date="2023" name="Mol. Phylogenet. Evol.">
        <title>Genome-scale phylogeny and comparative genomics of the fungal order Sordariales.</title>
        <authorList>
            <person name="Hensen N."/>
            <person name="Bonometti L."/>
            <person name="Westerberg I."/>
            <person name="Brannstrom I.O."/>
            <person name="Guillou S."/>
            <person name="Cros-Aarteil S."/>
            <person name="Calhoun S."/>
            <person name="Haridas S."/>
            <person name="Kuo A."/>
            <person name="Mondo S."/>
            <person name="Pangilinan J."/>
            <person name="Riley R."/>
            <person name="LaButti K."/>
            <person name="Andreopoulos B."/>
            <person name="Lipzen A."/>
            <person name="Chen C."/>
            <person name="Yan M."/>
            <person name="Daum C."/>
            <person name="Ng V."/>
            <person name="Clum A."/>
            <person name="Steindorff A."/>
            <person name="Ohm R.A."/>
            <person name="Martin F."/>
            <person name="Silar P."/>
            <person name="Natvig D.O."/>
            <person name="Lalanne C."/>
            <person name="Gautier V."/>
            <person name="Ament-Velasquez S.L."/>
            <person name="Kruys A."/>
            <person name="Hutchinson M.I."/>
            <person name="Powell A.J."/>
            <person name="Barry K."/>
            <person name="Miller A.N."/>
            <person name="Grigoriev I.V."/>
            <person name="Debuchy R."/>
            <person name="Gladieux P."/>
            <person name="Hiltunen Thoren M."/>
            <person name="Johannesson H."/>
        </authorList>
    </citation>
    <scope>NUCLEOTIDE SEQUENCE</scope>
    <source>
        <strain evidence="13">CBS 626.80</strain>
    </source>
</reference>
<keyword evidence="6 11" id="KW-0560">Oxidoreductase</keyword>
<reference evidence="13" key="2">
    <citation type="submission" date="2023-06" db="EMBL/GenBank/DDBJ databases">
        <authorList>
            <consortium name="Lawrence Berkeley National Laboratory"/>
            <person name="Mondo S.J."/>
            <person name="Hensen N."/>
            <person name="Bonometti L."/>
            <person name="Westerberg I."/>
            <person name="Brannstrom I.O."/>
            <person name="Guillou S."/>
            <person name="Cros-Aarteil S."/>
            <person name="Calhoun S."/>
            <person name="Haridas S."/>
            <person name="Kuo A."/>
            <person name="Pangilinan J."/>
            <person name="Riley R."/>
            <person name="Labutti K."/>
            <person name="Andreopoulos B."/>
            <person name="Lipzen A."/>
            <person name="Chen C."/>
            <person name="Yanf M."/>
            <person name="Daum C."/>
            <person name="Ng V."/>
            <person name="Clum A."/>
            <person name="Steindorff A."/>
            <person name="Ohm R."/>
            <person name="Martin F."/>
            <person name="Silar P."/>
            <person name="Natvig D."/>
            <person name="Lalanne C."/>
            <person name="Gautier V."/>
            <person name="Ament-Velasquez S.L."/>
            <person name="Kruys A."/>
            <person name="Hutchinson M.I."/>
            <person name="Powell A.J."/>
            <person name="Barry K."/>
            <person name="Miller A.N."/>
            <person name="Grigoriev I.V."/>
            <person name="Debuchy R."/>
            <person name="Gladieux P."/>
            <person name="Thoren M.H."/>
            <person name="Johannesson H."/>
        </authorList>
    </citation>
    <scope>NUCLEOTIDE SEQUENCE</scope>
    <source>
        <strain evidence="13">CBS 626.80</strain>
    </source>
</reference>
<evidence type="ECO:0000256" key="10">
    <source>
        <dbReference type="PIRSR" id="PIRSR602401-1"/>
    </source>
</evidence>
<evidence type="ECO:0000256" key="4">
    <source>
        <dbReference type="ARBA" id="ARBA00022617"/>
    </source>
</evidence>
<dbReference type="PRINTS" id="PR00385">
    <property type="entry name" value="P450"/>
</dbReference>
<evidence type="ECO:0000256" key="2">
    <source>
        <dbReference type="ARBA" id="ARBA00004792"/>
    </source>
</evidence>
<organism evidence="13 14">
    <name type="scientific">Pseudoneurospora amorphoporcata</name>
    <dbReference type="NCBI Taxonomy" id="241081"/>
    <lineage>
        <taxon>Eukaryota</taxon>
        <taxon>Fungi</taxon>
        <taxon>Dikarya</taxon>
        <taxon>Ascomycota</taxon>
        <taxon>Pezizomycotina</taxon>
        <taxon>Sordariomycetes</taxon>
        <taxon>Sordariomycetidae</taxon>
        <taxon>Sordariales</taxon>
        <taxon>Sordariaceae</taxon>
        <taxon>Pseudoneurospora</taxon>
    </lineage>
</organism>
<dbReference type="PROSITE" id="PS00086">
    <property type="entry name" value="CYTOCHROME_P450"/>
    <property type="match status" value="1"/>
</dbReference>
<dbReference type="CDD" id="cd11058">
    <property type="entry name" value="CYP60B-like"/>
    <property type="match status" value="1"/>
</dbReference>
<dbReference type="InterPro" id="IPR002401">
    <property type="entry name" value="Cyt_P450_E_grp-I"/>
</dbReference>
<keyword evidence="12" id="KW-1133">Transmembrane helix</keyword>
<name>A0AAN6NT86_9PEZI</name>
<evidence type="ECO:0000256" key="11">
    <source>
        <dbReference type="RuleBase" id="RU000461"/>
    </source>
</evidence>
<keyword evidence="12" id="KW-0812">Transmembrane</keyword>
<dbReference type="AlphaFoldDB" id="A0AAN6NT86"/>
<sequence length="546" mass="61234">MPVIDKLTGATGLSGLHLLLGAIGVFTILYIIGSAIYNVFFHPLASYPGPLIQRASYLPVGIRLALGTHTFHTQALHDKYGPVVRISPNHLSFTDVRAWKEIYGHIAGSRSGTEEMGKFLYLNHPVDEQAHHIISANREQHTELRRALANSFSEASMRGQGPLIGRYIDLLIHKLHEQGEEGRVPLNANNWFNCTTFDITGDLIFGMPFGALEGNGKHPWLDYILGTLKSIAPLQALNYVGLHWVVEVMWKMAGAEGFRKSMESVDLMLKERLKMPVDRNDLFEGLVQRQEKLGLSFDELSANAWVLVIAGSDTTATTLTGVTYLLTQNPEVLKRVTQEVRAAFKSVDEIDIISVNKLTYMLAVLNETLRLYPPVASNLARVVPREGAKVLGEYIPEGTVLEVQSWAMNHSKENWVDPWAFNPARFLDDKETAREKGNMLDALQAFSTGPRNCIGRNLAYAEMRWILARILFEFDLRGASTAAKWIERQKSYGLWERVPLDVYFEPVKEKSQLPRLQKCAMGETAIIVCPATSEREGREGDTQVFE</sequence>
<dbReference type="PANTHER" id="PTHR24305:SF230">
    <property type="entry name" value="P450, PUTATIVE (EUROFUNG)-RELATED"/>
    <property type="match status" value="1"/>
</dbReference>
<evidence type="ECO:0000256" key="9">
    <source>
        <dbReference type="ARBA" id="ARBA00023194"/>
    </source>
</evidence>
<dbReference type="InterPro" id="IPR050121">
    <property type="entry name" value="Cytochrome_P450_monoxygenase"/>
</dbReference>
<protein>
    <submittedName>
        <fullName evidence="13">Cytochrome P450</fullName>
    </submittedName>
</protein>
<comment type="caution">
    <text evidence="13">The sequence shown here is derived from an EMBL/GenBank/DDBJ whole genome shotgun (WGS) entry which is preliminary data.</text>
</comment>
<dbReference type="Gene3D" id="1.10.630.10">
    <property type="entry name" value="Cytochrome P450"/>
    <property type="match status" value="1"/>
</dbReference>
<dbReference type="SUPFAM" id="SSF48264">
    <property type="entry name" value="Cytochrome P450"/>
    <property type="match status" value="1"/>
</dbReference>
<dbReference type="GO" id="GO:0016705">
    <property type="term" value="F:oxidoreductase activity, acting on paired donors, with incorporation or reduction of molecular oxygen"/>
    <property type="evidence" value="ECO:0007669"/>
    <property type="project" value="InterPro"/>
</dbReference>
<proteinExistence type="inferred from homology"/>
<accession>A0AAN6NT86</accession>
<gene>
    <name evidence="13" type="ORF">QBC32DRAFT_362652</name>
</gene>
<evidence type="ECO:0000256" key="8">
    <source>
        <dbReference type="ARBA" id="ARBA00023033"/>
    </source>
</evidence>
<comment type="pathway">
    <text evidence="2">Antibiotic biosynthesis.</text>
</comment>
<feature type="transmembrane region" description="Helical" evidence="12">
    <location>
        <begin position="16"/>
        <end position="40"/>
    </location>
</feature>
<keyword evidence="4 10" id="KW-0349">Heme</keyword>
<keyword evidence="5 10" id="KW-0479">Metal-binding</keyword>
<dbReference type="GO" id="GO:0005506">
    <property type="term" value="F:iron ion binding"/>
    <property type="evidence" value="ECO:0007669"/>
    <property type="project" value="InterPro"/>
</dbReference>
<dbReference type="InterPro" id="IPR017972">
    <property type="entry name" value="Cyt_P450_CS"/>
</dbReference>
<keyword evidence="12" id="KW-0472">Membrane</keyword>
<evidence type="ECO:0000256" key="1">
    <source>
        <dbReference type="ARBA" id="ARBA00001971"/>
    </source>
</evidence>
<evidence type="ECO:0000256" key="12">
    <source>
        <dbReference type="SAM" id="Phobius"/>
    </source>
</evidence>
<evidence type="ECO:0000313" key="13">
    <source>
        <dbReference type="EMBL" id="KAK3951420.1"/>
    </source>
</evidence>
<evidence type="ECO:0000313" key="14">
    <source>
        <dbReference type="Proteomes" id="UP001303222"/>
    </source>
</evidence>
<dbReference type="InterPro" id="IPR001128">
    <property type="entry name" value="Cyt_P450"/>
</dbReference>
<keyword evidence="14" id="KW-1185">Reference proteome</keyword>
<dbReference type="GO" id="GO:0017000">
    <property type="term" value="P:antibiotic biosynthetic process"/>
    <property type="evidence" value="ECO:0007669"/>
    <property type="project" value="UniProtKB-KW"/>
</dbReference>
<evidence type="ECO:0000256" key="7">
    <source>
        <dbReference type="ARBA" id="ARBA00023004"/>
    </source>
</evidence>
<dbReference type="PRINTS" id="PR00463">
    <property type="entry name" value="EP450I"/>
</dbReference>
<dbReference type="GO" id="GO:0004497">
    <property type="term" value="F:monooxygenase activity"/>
    <property type="evidence" value="ECO:0007669"/>
    <property type="project" value="UniProtKB-KW"/>
</dbReference>
<evidence type="ECO:0000256" key="3">
    <source>
        <dbReference type="ARBA" id="ARBA00010617"/>
    </source>
</evidence>
<dbReference type="FunFam" id="1.10.630.10:FF:000179">
    <property type="entry name" value="Cytochrome P450"/>
    <property type="match status" value="1"/>
</dbReference>
<dbReference type="GO" id="GO:0020037">
    <property type="term" value="F:heme binding"/>
    <property type="evidence" value="ECO:0007669"/>
    <property type="project" value="InterPro"/>
</dbReference>
<evidence type="ECO:0000256" key="5">
    <source>
        <dbReference type="ARBA" id="ARBA00022723"/>
    </source>
</evidence>
<dbReference type="Proteomes" id="UP001303222">
    <property type="component" value="Unassembled WGS sequence"/>
</dbReference>
<comment type="similarity">
    <text evidence="3 11">Belongs to the cytochrome P450 family.</text>
</comment>
<keyword evidence="8 11" id="KW-0503">Monooxygenase</keyword>
<keyword evidence="7 10" id="KW-0408">Iron</keyword>
<dbReference type="Pfam" id="PF00067">
    <property type="entry name" value="p450"/>
    <property type="match status" value="1"/>
</dbReference>
<keyword evidence="9" id="KW-0045">Antibiotic biosynthesis</keyword>
<feature type="binding site" description="axial binding residue" evidence="10">
    <location>
        <position position="453"/>
    </location>
    <ligand>
        <name>heme</name>
        <dbReference type="ChEBI" id="CHEBI:30413"/>
    </ligand>
    <ligandPart>
        <name>Fe</name>
        <dbReference type="ChEBI" id="CHEBI:18248"/>
    </ligandPart>
</feature>
<dbReference type="InterPro" id="IPR036396">
    <property type="entry name" value="Cyt_P450_sf"/>
</dbReference>
<evidence type="ECO:0000256" key="6">
    <source>
        <dbReference type="ARBA" id="ARBA00023002"/>
    </source>
</evidence>
<comment type="cofactor">
    <cofactor evidence="1 10">
        <name>heme</name>
        <dbReference type="ChEBI" id="CHEBI:30413"/>
    </cofactor>
</comment>
<dbReference type="EMBL" id="MU859148">
    <property type="protein sequence ID" value="KAK3951420.1"/>
    <property type="molecule type" value="Genomic_DNA"/>
</dbReference>